<feature type="compositionally biased region" description="Basic and acidic residues" evidence="3">
    <location>
        <begin position="112"/>
        <end position="121"/>
    </location>
</feature>
<dbReference type="Gene3D" id="2.30.42.10">
    <property type="match status" value="1"/>
</dbReference>
<keyword evidence="5" id="KW-1185">Reference proteome</keyword>
<dbReference type="RefSeq" id="XP_008572697.1">
    <property type="nucleotide sequence ID" value="XM_008574475.1"/>
</dbReference>
<dbReference type="SUPFAM" id="SSF50156">
    <property type="entry name" value="PDZ domain-like"/>
    <property type="match status" value="1"/>
</dbReference>
<evidence type="ECO:0000259" key="4">
    <source>
        <dbReference type="PROSITE" id="PS50106"/>
    </source>
</evidence>
<feature type="compositionally biased region" description="Basic and acidic residues" evidence="3">
    <location>
        <begin position="130"/>
        <end position="145"/>
    </location>
</feature>
<keyword evidence="6" id="KW-0418">Kinase</keyword>
<protein>
    <submittedName>
        <fullName evidence="6">LOW QUALITY PROTEIN: membrane-associated guanylate kinase, WW and PDZ domain-containing protein 3</fullName>
    </submittedName>
</protein>
<dbReference type="Proteomes" id="UP000694923">
    <property type="component" value="Unplaced"/>
</dbReference>
<feature type="compositionally biased region" description="Basic and acidic residues" evidence="3">
    <location>
        <begin position="266"/>
        <end position="288"/>
    </location>
</feature>
<comment type="subcellular location">
    <subcellularLocation>
        <location evidence="1">Cell membrane</location>
        <topology evidence="1">Peripheral membrane protein</topology>
    </subcellularLocation>
</comment>
<evidence type="ECO:0000256" key="2">
    <source>
        <dbReference type="ARBA" id="ARBA00022475"/>
    </source>
</evidence>
<accession>A0ABM0QWF6</accession>
<name>A0ABM0QWF6_GALVR</name>
<feature type="non-terminal residue" evidence="6">
    <location>
        <position position="1"/>
    </location>
</feature>
<dbReference type="GeneID" id="103591919"/>
<reference evidence="6" key="1">
    <citation type="submission" date="2025-08" db="UniProtKB">
        <authorList>
            <consortium name="RefSeq"/>
        </authorList>
    </citation>
    <scope>IDENTIFICATION</scope>
</reference>
<dbReference type="PROSITE" id="PS50106">
    <property type="entry name" value="PDZ"/>
    <property type="match status" value="1"/>
</dbReference>
<sequence length="315" mass="35066">VGDQIVEINGEPTQGITHTRAIELIQAGGNKVLLLLRPGTGLIPDHGDWDINNPSSSNVIYDEQSPFPPSSHSAFIFGESHVPVIEESLMRVQICEKAEELKDIVPEKKSTLNENQSEVKEQSLLQKNVNKRDSPKSHGYSDKKNLLKVGSGVTQRGRSTSPQKSASRFSEEHLEKIPSPLKNDPKRRPRDRSLSPRKGENKSSQISNRAGSGQDHCRKSRGRSSSPKKQQKIEGSKDQSNAEAKLLEGESRKVTGHASDNAEQIPDGKEKSGVIRKDTKQSQLEKAEQGLQRKKAREWMKSLFHPKRLITLLVE</sequence>
<keyword evidence="6" id="KW-0808">Transferase</keyword>
<evidence type="ECO:0000313" key="5">
    <source>
        <dbReference type="Proteomes" id="UP000694923"/>
    </source>
</evidence>
<dbReference type="InterPro" id="IPR036034">
    <property type="entry name" value="PDZ_sf"/>
</dbReference>
<proteinExistence type="predicted"/>
<dbReference type="PANTHER" id="PTHR10316">
    <property type="entry name" value="MEMBRANE ASSOCIATED GUANYLATE KINASE-RELATED"/>
    <property type="match status" value="1"/>
</dbReference>
<evidence type="ECO:0000256" key="3">
    <source>
        <dbReference type="SAM" id="MobiDB-lite"/>
    </source>
</evidence>
<dbReference type="GO" id="GO:0016301">
    <property type="term" value="F:kinase activity"/>
    <property type="evidence" value="ECO:0007669"/>
    <property type="project" value="UniProtKB-KW"/>
</dbReference>
<feature type="compositionally biased region" description="Basic and acidic residues" evidence="3">
    <location>
        <begin position="183"/>
        <end position="201"/>
    </location>
</feature>
<feature type="compositionally biased region" description="Polar residues" evidence="3">
    <location>
        <begin position="152"/>
        <end position="168"/>
    </location>
</feature>
<dbReference type="InterPro" id="IPR001478">
    <property type="entry name" value="PDZ"/>
</dbReference>
<evidence type="ECO:0000256" key="1">
    <source>
        <dbReference type="ARBA" id="ARBA00004202"/>
    </source>
</evidence>
<keyword evidence="2" id="KW-1003">Cell membrane</keyword>
<keyword evidence="2" id="KW-0472">Membrane</keyword>
<dbReference type="Pfam" id="PF00595">
    <property type="entry name" value="PDZ"/>
    <property type="match status" value="1"/>
</dbReference>
<gene>
    <name evidence="6" type="primary">MAGI3</name>
</gene>
<feature type="region of interest" description="Disordered" evidence="3">
    <location>
        <begin position="112"/>
        <end position="293"/>
    </location>
</feature>
<feature type="compositionally biased region" description="Polar residues" evidence="3">
    <location>
        <begin position="202"/>
        <end position="211"/>
    </location>
</feature>
<evidence type="ECO:0000313" key="6">
    <source>
        <dbReference type="RefSeq" id="XP_008572697.1"/>
    </source>
</evidence>
<dbReference type="PANTHER" id="PTHR10316:SF10">
    <property type="entry name" value="MEMBRANE-ASSOCIATED GUANYLATE KINASE, WW AND PDZ DOMAIN-CONTAINING PROTEIN 3"/>
    <property type="match status" value="1"/>
</dbReference>
<organism evidence="5 6">
    <name type="scientific">Galeopterus variegatus</name>
    <name type="common">Malayan flying lemur</name>
    <name type="synonym">Cynocephalus variegatus</name>
    <dbReference type="NCBI Taxonomy" id="482537"/>
    <lineage>
        <taxon>Eukaryota</taxon>
        <taxon>Metazoa</taxon>
        <taxon>Chordata</taxon>
        <taxon>Craniata</taxon>
        <taxon>Vertebrata</taxon>
        <taxon>Euteleostomi</taxon>
        <taxon>Mammalia</taxon>
        <taxon>Eutheria</taxon>
        <taxon>Euarchontoglires</taxon>
        <taxon>Dermoptera</taxon>
        <taxon>Cynocephalidae</taxon>
        <taxon>Galeopterus</taxon>
    </lineage>
</organism>
<feature type="domain" description="PDZ" evidence="4">
    <location>
        <begin position="1"/>
        <end position="40"/>
    </location>
</feature>